<gene>
    <name evidence="1" type="ORF">F8M41_004113</name>
</gene>
<keyword evidence="2" id="KW-1185">Reference proteome</keyword>
<dbReference type="EMBL" id="WTPW01000138">
    <property type="protein sequence ID" value="KAF0543330.1"/>
    <property type="molecule type" value="Genomic_DNA"/>
</dbReference>
<organism evidence="1 2">
    <name type="scientific">Gigaspora margarita</name>
    <dbReference type="NCBI Taxonomy" id="4874"/>
    <lineage>
        <taxon>Eukaryota</taxon>
        <taxon>Fungi</taxon>
        <taxon>Fungi incertae sedis</taxon>
        <taxon>Mucoromycota</taxon>
        <taxon>Glomeromycotina</taxon>
        <taxon>Glomeromycetes</taxon>
        <taxon>Diversisporales</taxon>
        <taxon>Gigasporaceae</taxon>
        <taxon>Gigaspora</taxon>
    </lineage>
</organism>
<dbReference type="Proteomes" id="UP000439903">
    <property type="component" value="Unassembled WGS sequence"/>
</dbReference>
<comment type="caution">
    <text evidence="1">The sequence shown here is derived from an EMBL/GenBank/DDBJ whole genome shotgun (WGS) entry which is preliminary data.</text>
</comment>
<accession>A0A8H4AXS0</accession>
<evidence type="ECO:0000313" key="1">
    <source>
        <dbReference type="EMBL" id="KAF0543330.1"/>
    </source>
</evidence>
<protein>
    <submittedName>
        <fullName evidence="1">Uncharacterized protein</fullName>
    </submittedName>
</protein>
<dbReference type="AlphaFoldDB" id="A0A8H4AXS0"/>
<sequence>MCVKVRFLSSGSVLSLNTSEYMDPNSNISVYGPKTASEYFVTPLTHGGYVFTTYTLTPDSNITFSFNMFDDSDKLVSLESKPINFPGVFAILSNNTLLLAQPETTNSWSLLVEELPRIAINQDHGYGNLQVNSSIPKINSVIPLAINSISITYYDQVDLSNGNITIYQIIDSKHAIIRQLVTGDNNQYCSLSSDGNSVENTYSDYTVLMRTAFESEISNTGCNAGHVNHNSGRH</sequence>
<proteinExistence type="predicted"/>
<dbReference type="OrthoDB" id="2403103at2759"/>
<name>A0A8H4AXS0_GIGMA</name>
<reference evidence="1 2" key="1">
    <citation type="journal article" date="2019" name="Environ. Microbiol.">
        <title>At the nexus of three kingdoms: the genome of the mycorrhizal fungus Gigaspora margarita provides insights into plant, endobacterial and fungal interactions.</title>
        <authorList>
            <person name="Venice F."/>
            <person name="Ghignone S."/>
            <person name="Salvioli di Fossalunga A."/>
            <person name="Amselem J."/>
            <person name="Novero M."/>
            <person name="Xianan X."/>
            <person name="Sedzielewska Toro K."/>
            <person name="Morin E."/>
            <person name="Lipzen A."/>
            <person name="Grigoriev I.V."/>
            <person name="Henrissat B."/>
            <person name="Martin F.M."/>
            <person name="Bonfante P."/>
        </authorList>
    </citation>
    <scope>NUCLEOTIDE SEQUENCE [LARGE SCALE GENOMIC DNA]</scope>
    <source>
        <strain evidence="1 2">BEG34</strain>
    </source>
</reference>
<evidence type="ECO:0000313" key="2">
    <source>
        <dbReference type="Proteomes" id="UP000439903"/>
    </source>
</evidence>